<dbReference type="PROSITE" id="PS50294">
    <property type="entry name" value="WD_REPEATS_REGION"/>
    <property type="match status" value="2"/>
</dbReference>
<evidence type="ECO:0000256" key="7">
    <source>
        <dbReference type="ARBA" id="ARBA00023242"/>
    </source>
</evidence>
<dbReference type="InterPro" id="IPR001680">
    <property type="entry name" value="WD40_rpt"/>
</dbReference>
<keyword evidence="13" id="KW-1185">Reference proteome</keyword>
<evidence type="ECO:0000256" key="6">
    <source>
        <dbReference type="ARBA" id="ARBA00022737"/>
    </source>
</evidence>
<dbReference type="InterPro" id="IPR015155">
    <property type="entry name" value="PFU"/>
</dbReference>
<keyword evidence="5 8" id="KW-0853">WD repeat</keyword>
<dbReference type="Gene3D" id="2.130.10.10">
    <property type="entry name" value="YVTN repeat-like/Quinoprotein amine dehydrogenase"/>
    <property type="match status" value="1"/>
</dbReference>
<evidence type="ECO:0000256" key="1">
    <source>
        <dbReference type="ARBA" id="ARBA00004123"/>
    </source>
</evidence>
<evidence type="ECO:0000259" key="10">
    <source>
        <dbReference type="PROSITE" id="PS51394"/>
    </source>
</evidence>
<organism evidence="12 13">
    <name type="scientific">Paralvinella palmiformis</name>
    <dbReference type="NCBI Taxonomy" id="53620"/>
    <lineage>
        <taxon>Eukaryota</taxon>
        <taxon>Metazoa</taxon>
        <taxon>Spiralia</taxon>
        <taxon>Lophotrochozoa</taxon>
        <taxon>Annelida</taxon>
        <taxon>Polychaeta</taxon>
        <taxon>Sedentaria</taxon>
        <taxon>Canalipalpata</taxon>
        <taxon>Terebellida</taxon>
        <taxon>Terebelliformia</taxon>
        <taxon>Alvinellidae</taxon>
        <taxon>Paralvinella</taxon>
    </lineage>
</organism>
<dbReference type="PROSITE" id="PS51396">
    <property type="entry name" value="PUL"/>
    <property type="match status" value="1"/>
</dbReference>
<feature type="compositionally biased region" description="Polar residues" evidence="9">
    <location>
        <begin position="528"/>
        <end position="539"/>
    </location>
</feature>
<evidence type="ECO:0000259" key="11">
    <source>
        <dbReference type="PROSITE" id="PS51396"/>
    </source>
</evidence>
<dbReference type="PANTHER" id="PTHR19849">
    <property type="entry name" value="PHOSPHOLIPASE A-2-ACTIVATING PROTEIN"/>
    <property type="match status" value="1"/>
</dbReference>
<dbReference type="InterPro" id="IPR015943">
    <property type="entry name" value="WD40/YVTN_repeat-like_dom_sf"/>
</dbReference>
<dbReference type="Gene3D" id="1.25.10.10">
    <property type="entry name" value="Leucine-rich Repeat Variant"/>
    <property type="match status" value="2"/>
</dbReference>
<comment type="similarity">
    <text evidence="3">Belongs to the WD repeat PLAP family.</text>
</comment>
<dbReference type="InterPro" id="IPR013535">
    <property type="entry name" value="PUL_dom"/>
</dbReference>
<feature type="domain" description="PFU" evidence="10">
    <location>
        <begin position="360"/>
        <end position="473"/>
    </location>
</feature>
<dbReference type="AlphaFoldDB" id="A0AAD9JAN1"/>
<dbReference type="PANTHER" id="PTHR19849:SF0">
    <property type="entry name" value="PHOSPHOLIPASE A-2-ACTIVATING PROTEIN"/>
    <property type="match status" value="1"/>
</dbReference>
<dbReference type="InterPro" id="IPR011989">
    <property type="entry name" value="ARM-like"/>
</dbReference>
<dbReference type="GO" id="GO:0010992">
    <property type="term" value="P:ubiquitin recycling"/>
    <property type="evidence" value="ECO:0007669"/>
    <property type="project" value="TreeGrafter"/>
</dbReference>
<proteinExistence type="inferred from homology"/>
<keyword evidence="6" id="KW-0677">Repeat</keyword>
<dbReference type="GO" id="GO:0043130">
    <property type="term" value="F:ubiquitin binding"/>
    <property type="evidence" value="ECO:0007669"/>
    <property type="project" value="TreeGrafter"/>
</dbReference>
<feature type="repeat" description="WD" evidence="8">
    <location>
        <begin position="224"/>
        <end position="256"/>
    </location>
</feature>
<dbReference type="Pfam" id="PF09070">
    <property type="entry name" value="PFU"/>
    <property type="match status" value="1"/>
</dbReference>
<evidence type="ECO:0008006" key="14">
    <source>
        <dbReference type="Google" id="ProtNLM"/>
    </source>
</evidence>
<evidence type="ECO:0000256" key="5">
    <source>
        <dbReference type="ARBA" id="ARBA00022574"/>
    </source>
</evidence>
<protein>
    <recommendedName>
        <fullName evidence="14">Phospholipase A-2-activating protein</fullName>
    </recommendedName>
</protein>
<dbReference type="FunFam" id="2.130.10.10:FF:000175">
    <property type="entry name" value="Phospholipase A-2-activating protein"/>
    <property type="match status" value="1"/>
</dbReference>
<evidence type="ECO:0000256" key="2">
    <source>
        <dbReference type="ARBA" id="ARBA00004496"/>
    </source>
</evidence>
<gene>
    <name evidence="12" type="ORF">LSH36_446g01013</name>
</gene>
<comment type="caution">
    <text evidence="12">The sequence shown here is derived from an EMBL/GenBank/DDBJ whole genome shotgun (WGS) entry which is preliminary data.</text>
</comment>
<evidence type="ECO:0000256" key="8">
    <source>
        <dbReference type="PROSITE-ProRule" id="PRU00221"/>
    </source>
</evidence>
<dbReference type="Gene3D" id="3.10.20.870">
    <property type="entry name" value="PFU (PLAA family ubiquitin binding), C-terminal domain"/>
    <property type="match status" value="1"/>
</dbReference>
<feature type="repeat" description="WD" evidence="8">
    <location>
        <begin position="144"/>
        <end position="175"/>
    </location>
</feature>
<reference evidence="12" key="1">
    <citation type="journal article" date="2023" name="Mol. Biol. Evol.">
        <title>Third-Generation Sequencing Reveals the Adaptive Role of the Epigenome in Three Deep-Sea Polychaetes.</title>
        <authorList>
            <person name="Perez M."/>
            <person name="Aroh O."/>
            <person name="Sun Y."/>
            <person name="Lan Y."/>
            <person name="Juniper S.K."/>
            <person name="Young C.R."/>
            <person name="Angers B."/>
            <person name="Qian P.Y."/>
        </authorList>
    </citation>
    <scope>NUCLEOTIDE SEQUENCE</scope>
    <source>
        <strain evidence="12">P08H-3</strain>
    </source>
</reference>
<accession>A0AAD9JAN1</accession>
<dbReference type="EMBL" id="JAODUP010000446">
    <property type="protein sequence ID" value="KAK2149566.1"/>
    <property type="molecule type" value="Genomic_DNA"/>
</dbReference>
<sequence>MAARYKIRCSVIGHEKDVRAVTPSLFPDGGIISTSRDVTARLWIPTEHELGFTEAHVMSGHSNFVNCVCVMPPDEKYPQGLIMTGSTDNNILAFNLESPSPVYKLEGHTKTVCSLAAGKFGTLVSGSWDETAKVWLNEKCLMTLKGHGAAVWCVTILPEGGFMLTGSADKSIRLWRAGKCEKTFLGHEDCVRGLAVLSTIEFLSCANDASVKHWSTDGTCLHTYYAHTNYIYSIALLPNGKDFVTTGEDRTMRVWSGGECIQTVAHPTESVWSVCVLANGDIVTGASDGIIRVFSSDQSRQASEEEQKTYEELLASSAIPTQIGDIPASELHDPEALLIPGKRDGQNLMVKDDNNIQMYQWDASKSHWNKIGDVVGASGGSQASSGKQLYQGKASTLRSGTLNVVLLEYDYVFDVEIQEGGPTRKLPYNLTEDPWMAAHNFLANNDLDQMLLDQVAKFIIEQTKGVSLGMAMQPTVSDPLTGGGRYIPRMNETGNTELHASDPFTGPGRYMPSYSSPENGGEHGSDPYTGNTSYKPSASSSVKQINTNFPVTSYISFDQAKISGILSKLKEFNGKVNPAIQASEEVLTRLADLLNGDPPKTKDLDNLSALLKWPSGMLFPVLDIIRLLIRSENVNQYFCCQNKGVDFLNFLLSFISMDAPVHNQMLSLRTLCNIFKNEPGRNVEVKIQCLAAAVTVSESQNDGEASYRLLACIGTLIDGDKNSAEIAKSLGVLQFINRCIMIPEPAKISECAKQLEMILR</sequence>
<dbReference type="GO" id="GO:0005737">
    <property type="term" value="C:cytoplasm"/>
    <property type="evidence" value="ECO:0007669"/>
    <property type="project" value="UniProtKB-SubCell"/>
</dbReference>
<dbReference type="InterPro" id="IPR038122">
    <property type="entry name" value="PFU_sf"/>
</dbReference>
<feature type="domain" description="PUL" evidence="11">
    <location>
        <begin position="547"/>
        <end position="760"/>
    </location>
</feature>
<dbReference type="Proteomes" id="UP001208570">
    <property type="component" value="Unassembled WGS sequence"/>
</dbReference>
<evidence type="ECO:0000313" key="13">
    <source>
        <dbReference type="Proteomes" id="UP001208570"/>
    </source>
</evidence>
<dbReference type="SMART" id="SM00320">
    <property type="entry name" value="WD40"/>
    <property type="match status" value="7"/>
</dbReference>
<feature type="repeat" description="WD" evidence="8">
    <location>
        <begin position="105"/>
        <end position="135"/>
    </location>
</feature>
<name>A0AAD9JAN1_9ANNE</name>
<dbReference type="Pfam" id="PF00400">
    <property type="entry name" value="WD40"/>
    <property type="match status" value="6"/>
</dbReference>
<dbReference type="PROSITE" id="PS50082">
    <property type="entry name" value="WD_REPEATS_2"/>
    <property type="match status" value="3"/>
</dbReference>
<keyword evidence="4" id="KW-0963">Cytoplasm</keyword>
<evidence type="ECO:0000313" key="12">
    <source>
        <dbReference type="EMBL" id="KAK2149566.1"/>
    </source>
</evidence>
<dbReference type="GO" id="GO:0005634">
    <property type="term" value="C:nucleus"/>
    <property type="evidence" value="ECO:0007669"/>
    <property type="project" value="UniProtKB-SubCell"/>
</dbReference>
<feature type="region of interest" description="Disordered" evidence="9">
    <location>
        <begin position="489"/>
        <end position="539"/>
    </location>
</feature>
<evidence type="ECO:0000256" key="9">
    <source>
        <dbReference type="SAM" id="MobiDB-lite"/>
    </source>
</evidence>
<evidence type="ECO:0000256" key="3">
    <source>
        <dbReference type="ARBA" id="ARBA00008495"/>
    </source>
</evidence>
<dbReference type="GO" id="GO:0043161">
    <property type="term" value="P:proteasome-mediated ubiquitin-dependent protein catabolic process"/>
    <property type="evidence" value="ECO:0007669"/>
    <property type="project" value="TreeGrafter"/>
</dbReference>
<dbReference type="SUPFAM" id="SSF50978">
    <property type="entry name" value="WD40 repeat-like"/>
    <property type="match status" value="1"/>
</dbReference>
<dbReference type="Pfam" id="PF08324">
    <property type="entry name" value="PUL"/>
    <property type="match status" value="2"/>
</dbReference>
<keyword evidence="7" id="KW-0539">Nucleus</keyword>
<dbReference type="PROSITE" id="PS51394">
    <property type="entry name" value="PFU"/>
    <property type="match status" value="1"/>
</dbReference>
<comment type="subcellular location">
    <subcellularLocation>
        <location evidence="2">Cytoplasm</location>
    </subcellularLocation>
    <subcellularLocation>
        <location evidence="1">Nucleus</location>
    </subcellularLocation>
</comment>
<dbReference type="CDD" id="cd00200">
    <property type="entry name" value="WD40"/>
    <property type="match status" value="1"/>
</dbReference>
<evidence type="ECO:0000256" key="4">
    <source>
        <dbReference type="ARBA" id="ARBA00022490"/>
    </source>
</evidence>
<dbReference type="InterPro" id="IPR036322">
    <property type="entry name" value="WD40_repeat_dom_sf"/>
</dbReference>